<gene>
    <name evidence="1" type="ORF">HMPREF9726_01982</name>
</gene>
<dbReference type="EMBL" id="AGDV01000020">
    <property type="protein sequence ID" value="EMB31602.1"/>
    <property type="molecule type" value="Genomic_DNA"/>
</dbReference>
<protein>
    <submittedName>
        <fullName evidence="1">Uncharacterized protein</fullName>
    </submittedName>
</protein>
<proteinExistence type="predicted"/>
<reference evidence="1" key="1">
    <citation type="submission" date="2012-01" db="EMBL/GenBank/DDBJ databases">
        <title>The Genome Sequence of Treponema denticola H-22.</title>
        <authorList>
            <consortium name="The Broad Institute Genome Sequencing Platform"/>
            <person name="Earl A."/>
            <person name="Ward D."/>
            <person name="Feldgarden M."/>
            <person name="Gevers D."/>
            <person name="Blanton J.M."/>
            <person name="Fenno C.J."/>
            <person name="Baranova O.V."/>
            <person name="Mathney J."/>
            <person name="Dewhirst F.E."/>
            <person name="Izard J."/>
            <person name="Young S.K."/>
            <person name="Zeng Q."/>
            <person name="Gargeya S."/>
            <person name="Fitzgerald M."/>
            <person name="Haas B."/>
            <person name="Abouelleil A."/>
            <person name="Alvarado L."/>
            <person name="Arachchi H.M."/>
            <person name="Berlin A."/>
            <person name="Chapman S.B."/>
            <person name="Gearin G."/>
            <person name="Goldberg J."/>
            <person name="Griggs A."/>
            <person name="Gujja S."/>
            <person name="Hansen M."/>
            <person name="Heiman D."/>
            <person name="Howarth C."/>
            <person name="Larimer J."/>
            <person name="Lui A."/>
            <person name="MacDonald P.J.P."/>
            <person name="McCowen C."/>
            <person name="Montmayeur A."/>
            <person name="Murphy C."/>
            <person name="Neiman D."/>
            <person name="Pearson M."/>
            <person name="Priest M."/>
            <person name="Roberts A."/>
            <person name="Saif S."/>
            <person name="Shea T."/>
            <person name="Sisk P."/>
            <person name="Stolte C."/>
            <person name="Sykes S."/>
            <person name="Wortman J."/>
            <person name="Nusbaum C."/>
            <person name="Birren B."/>
        </authorList>
    </citation>
    <scope>NUCLEOTIDE SEQUENCE [LARGE SCALE GENOMIC DNA]</scope>
    <source>
        <strain evidence="1">H-22</strain>
    </source>
</reference>
<comment type="caution">
    <text evidence="1">The sequence shown here is derived from an EMBL/GenBank/DDBJ whole genome shotgun (WGS) entry which is preliminary data.</text>
</comment>
<dbReference type="RefSeq" id="WP_002685327.1">
    <property type="nucleotide sequence ID" value="NZ_CM001795.1"/>
</dbReference>
<dbReference type="Proteomes" id="UP000011705">
    <property type="component" value="Chromosome"/>
</dbReference>
<organism evidence="1">
    <name type="scientific">Treponema denticola H-22</name>
    <dbReference type="NCBI Taxonomy" id="999432"/>
    <lineage>
        <taxon>Bacteria</taxon>
        <taxon>Pseudomonadati</taxon>
        <taxon>Spirochaetota</taxon>
        <taxon>Spirochaetia</taxon>
        <taxon>Spirochaetales</taxon>
        <taxon>Treponemataceae</taxon>
        <taxon>Treponema</taxon>
    </lineage>
</organism>
<dbReference type="PATRIC" id="fig|999432.5.peg.2058"/>
<evidence type="ECO:0000313" key="1">
    <source>
        <dbReference type="EMBL" id="EMB31602.1"/>
    </source>
</evidence>
<dbReference type="HOGENOM" id="CLU_147414_0_0_12"/>
<accession>A0A0E2E2K2</accession>
<dbReference type="AlphaFoldDB" id="A0A0E2E2K2"/>
<sequence length="144" mass="17139">MNNYYDNILIKYVEDRKINYTVISNISYYIENISKHFLFIGGRINFSNLNNNKFVKSDQRNISLDATDFIKKLIEEKMCSKYDAIIYIGDNLTENGYEFYLNDLLKILPFLINEIPQHHYLLFKDFKKIIYISFENEIEFGTAG</sequence>
<name>A0A0E2E2K2_TREDN</name>